<dbReference type="PANTHER" id="PTHR39639:SF1">
    <property type="entry name" value="DUF262 DOMAIN-CONTAINING PROTEIN"/>
    <property type="match status" value="1"/>
</dbReference>
<reference evidence="3" key="1">
    <citation type="submission" date="2020-09" db="EMBL/GenBank/DDBJ databases">
        <title>Pseudomonas syringae pv. eriobotryae genome sequence causing loquat canker disease.</title>
        <authorList>
            <person name="Fukuda S."/>
            <person name="Tashiro H."/>
            <person name="Nagano Y."/>
        </authorList>
    </citation>
    <scope>NUCLEOTIDE SEQUENCE</scope>
    <source>
        <strain evidence="3">AM001</strain>
    </source>
</reference>
<feature type="domain" description="GmrSD restriction endonucleases N-terminal" evidence="2">
    <location>
        <begin position="60"/>
        <end position="202"/>
    </location>
</feature>
<dbReference type="Pfam" id="PF03235">
    <property type="entry name" value="GmrSD_N"/>
    <property type="match status" value="1"/>
</dbReference>
<accession>A0A9P3AEN2</accession>
<sequence>MLWFEPEKTQSENEDMNDISKQVDDSEDSDVEGLDRDEDISFGDYPIDTVLIRNENRTVHDVLRRIEKGNFVMDPDFQRDFIWPEEKQCKLIESVMMRIPLPVFYLAENTKGQMIVVDGLQRLSTFQRFVNNELKLKLSHQNELHGKHFRDLSPKLQNRVEDCNLVLYIIDAKVPTQALLDIFEPVNGGVPLTRQQMRNCLYSGKSTQFLKAEAANKLFVRSTGGSLNTKTMRDRELINRYCAFELLDLARYKGDMDDFLAKALEEMNRLPNSELEHLSAKFRASMRNNYNVFGKHAFRKHQSAHDSRSVINASLWDVMSIGLSRYPESLIEANIEELRVAFYNLMKNGIFREAISLGTNQVNRVNARFKLAKTMLEEVLGDY</sequence>
<protein>
    <recommendedName>
        <fullName evidence="2">GmrSD restriction endonucleases N-terminal domain-containing protein</fullName>
    </recommendedName>
</protein>
<comment type="caution">
    <text evidence="3">The sequence shown here is derived from an EMBL/GenBank/DDBJ whole genome shotgun (WGS) entry which is preliminary data.</text>
</comment>
<gene>
    <name evidence="3" type="ORF">PSE10A_28740</name>
</gene>
<name>A0A9P3AEN2_PSEA0</name>
<evidence type="ECO:0000259" key="2">
    <source>
        <dbReference type="Pfam" id="PF03235"/>
    </source>
</evidence>
<organism evidence="3 4">
    <name type="scientific">Pseudomonas amygdali pv. eriobotryae</name>
    <dbReference type="NCBI Taxonomy" id="129137"/>
    <lineage>
        <taxon>Bacteria</taxon>
        <taxon>Pseudomonadati</taxon>
        <taxon>Pseudomonadota</taxon>
        <taxon>Gammaproteobacteria</taxon>
        <taxon>Pseudomonadales</taxon>
        <taxon>Pseudomonadaceae</taxon>
        <taxon>Pseudomonas</taxon>
        <taxon>Pseudomonas amygdali</taxon>
    </lineage>
</organism>
<feature type="compositionally biased region" description="Basic and acidic residues" evidence="1">
    <location>
        <begin position="1"/>
        <end position="11"/>
    </location>
</feature>
<feature type="region of interest" description="Disordered" evidence="1">
    <location>
        <begin position="1"/>
        <end position="35"/>
    </location>
</feature>
<dbReference type="Proteomes" id="UP000630864">
    <property type="component" value="Unassembled WGS sequence"/>
</dbReference>
<proteinExistence type="predicted"/>
<dbReference type="EMBL" id="BMZW01000014">
    <property type="protein sequence ID" value="GFZ60363.1"/>
    <property type="molecule type" value="Genomic_DNA"/>
</dbReference>
<feature type="compositionally biased region" description="Acidic residues" evidence="1">
    <location>
        <begin position="25"/>
        <end position="35"/>
    </location>
</feature>
<evidence type="ECO:0000256" key="1">
    <source>
        <dbReference type="SAM" id="MobiDB-lite"/>
    </source>
</evidence>
<dbReference type="AlphaFoldDB" id="A0A9P3AEN2"/>
<evidence type="ECO:0000313" key="3">
    <source>
        <dbReference type="EMBL" id="GFZ60363.1"/>
    </source>
</evidence>
<evidence type="ECO:0000313" key="4">
    <source>
        <dbReference type="Proteomes" id="UP000630864"/>
    </source>
</evidence>
<dbReference type="PANTHER" id="PTHR39639">
    <property type="entry name" value="CHROMOSOME 16, WHOLE GENOME SHOTGUN SEQUENCE"/>
    <property type="match status" value="1"/>
</dbReference>
<dbReference type="InterPro" id="IPR004919">
    <property type="entry name" value="GmrSD_N"/>
</dbReference>
<dbReference type="RefSeq" id="WP_223285727.1">
    <property type="nucleotide sequence ID" value="NZ_BMZW01000014.1"/>
</dbReference>